<name>A0A843W4T1_COLES</name>
<dbReference type="InterPro" id="IPR001487">
    <property type="entry name" value="Bromodomain"/>
</dbReference>
<comment type="caution">
    <text evidence="6">The sequence shown here is derived from an EMBL/GenBank/DDBJ whole genome shotgun (WGS) entry which is preliminary data.</text>
</comment>
<feature type="compositionally biased region" description="Acidic residues" evidence="3">
    <location>
        <begin position="69"/>
        <end position="98"/>
    </location>
</feature>
<feature type="compositionally biased region" description="Basic and acidic residues" evidence="3">
    <location>
        <begin position="155"/>
        <end position="170"/>
    </location>
</feature>
<organism evidence="6 7">
    <name type="scientific">Colocasia esculenta</name>
    <name type="common">Wild taro</name>
    <name type="synonym">Arum esculentum</name>
    <dbReference type="NCBI Taxonomy" id="4460"/>
    <lineage>
        <taxon>Eukaryota</taxon>
        <taxon>Viridiplantae</taxon>
        <taxon>Streptophyta</taxon>
        <taxon>Embryophyta</taxon>
        <taxon>Tracheophyta</taxon>
        <taxon>Spermatophyta</taxon>
        <taxon>Magnoliopsida</taxon>
        <taxon>Liliopsida</taxon>
        <taxon>Araceae</taxon>
        <taxon>Aroideae</taxon>
        <taxon>Colocasieae</taxon>
        <taxon>Colocasia</taxon>
    </lineage>
</organism>
<feature type="transmembrane region" description="Helical" evidence="4">
    <location>
        <begin position="226"/>
        <end position="247"/>
    </location>
</feature>
<dbReference type="PANTHER" id="PTHR22881">
    <property type="entry name" value="BROMODOMAIN CONTAINING PROTEIN"/>
    <property type="match status" value="1"/>
</dbReference>
<keyword evidence="4" id="KW-0812">Transmembrane</keyword>
<evidence type="ECO:0000256" key="3">
    <source>
        <dbReference type="SAM" id="MobiDB-lite"/>
    </source>
</evidence>
<dbReference type="EMBL" id="NMUH01003303">
    <property type="protein sequence ID" value="MQM04882.1"/>
    <property type="molecule type" value="Genomic_DNA"/>
</dbReference>
<feature type="domain" description="Bromo" evidence="5">
    <location>
        <begin position="262"/>
        <end position="324"/>
    </location>
</feature>
<dbReference type="PROSITE" id="PS50014">
    <property type="entry name" value="BROMODOMAIN_2"/>
    <property type="match status" value="1"/>
</dbReference>
<feature type="compositionally biased region" description="Low complexity" evidence="3">
    <location>
        <begin position="1"/>
        <end position="10"/>
    </location>
</feature>
<dbReference type="Gene3D" id="1.20.920.10">
    <property type="entry name" value="Bromodomain-like"/>
    <property type="match status" value="1"/>
</dbReference>
<dbReference type="SUPFAM" id="SSF47370">
    <property type="entry name" value="Bromodomain"/>
    <property type="match status" value="1"/>
</dbReference>
<feature type="compositionally biased region" description="Basic and acidic residues" evidence="3">
    <location>
        <begin position="50"/>
        <end position="68"/>
    </location>
</feature>
<dbReference type="PRINTS" id="PR00503">
    <property type="entry name" value="BROMODOMAIN"/>
</dbReference>
<feature type="compositionally biased region" description="Low complexity" evidence="3">
    <location>
        <begin position="25"/>
        <end position="44"/>
    </location>
</feature>
<dbReference type="PANTHER" id="PTHR22881:SF42">
    <property type="entry name" value="DNA-BINDING BROMODOMAIN-CONTAINING PROTEIN"/>
    <property type="match status" value="1"/>
</dbReference>
<dbReference type="OrthoDB" id="21449at2759"/>
<evidence type="ECO:0000313" key="7">
    <source>
        <dbReference type="Proteomes" id="UP000652761"/>
    </source>
</evidence>
<feature type="region of interest" description="Disordered" evidence="3">
    <location>
        <begin position="355"/>
        <end position="383"/>
    </location>
</feature>
<feature type="region of interest" description="Disordered" evidence="3">
    <location>
        <begin position="672"/>
        <end position="710"/>
    </location>
</feature>
<feature type="compositionally biased region" description="Polar residues" evidence="3">
    <location>
        <begin position="867"/>
        <end position="880"/>
    </location>
</feature>
<feature type="region of interest" description="Disordered" evidence="3">
    <location>
        <begin position="1"/>
        <end position="189"/>
    </location>
</feature>
<gene>
    <name evidence="6" type="ORF">Taro_037686</name>
</gene>
<dbReference type="InterPro" id="IPR036427">
    <property type="entry name" value="Bromodomain-like_sf"/>
</dbReference>
<keyword evidence="4" id="KW-0472">Membrane</keyword>
<evidence type="ECO:0000256" key="4">
    <source>
        <dbReference type="SAM" id="Phobius"/>
    </source>
</evidence>
<feature type="compositionally biased region" description="Polar residues" evidence="3">
    <location>
        <begin position="690"/>
        <end position="699"/>
    </location>
</feature>
<feature type="region of interest" description="Disordered" evidence="3">
    <location>
        <begin position="867"/>
        <end position="886"/>
    </location>
</feature>
<feature type="compositionally biased region" description="Basic and acidic residues" evidence="3">
    <location>
        <begin position="178"/>
        <end position="187"/>
    </location>
</feature>
<keyword evidence="7" id="KW-1185">Reference proteome</keyword>
<dbReference type="Pfam" id="PF00439">
    <property type="entry name" value="Bromodomain"/>
    <property type="match status" value="1"/>
</dbReference>
<sequence length="921" mass="101010">MVGKAAAAAAGEKKRGRPRKKSEGRPPLALAPAPAAPRRPVAAGPSPPARRSDRPRRAPRMDDYADYRDYEDDLYWEQLSTDEEAEKEAQEDDEESEVGAERGRREKKFRLLQKLPHHHHGAPPSSASSSFEHDGAGGRGSLKKGRSCGTGRGGADGDHCEDGGDLRRDGSGSGSEGEEGRGRHAALECDQSTAGKEMGEFPLSIRLPDKKMLEAILDKLQKCAWFPLRVFDICTFVALLLAVYSLFSLQLLCCRKDTYGVYAEPVDPEELPDYHDIIKHPMDFATIRKKLATGVYCHLEHFESDVFLVCTNAMQYNAPDTIYFRQARSIQDLATKKFQKIRFDNQDALRSEQKIRSNSVTTKLGKRSLGKSAHTPGGSDVSLPATCISTEDASSSGHKAEQAYPIGQPVSVNGVIDDSLTCENKSEKGDEHSAKSAPVKLEKKLDVLYEDRRTTYDMSKEQPMIQPDPLFTTFEDEQKNLVGLDAEYSYARSLARFAGTLGPVAWKIASEKIEKALPEGTKFGPGWVGEYEPLPMPVLSFKSQSIDRTNFLCKIEYQERNEDEMQSAARKGLQTAAGVPLNSSAMGMSQMTNGKANHSELPFMFGFNKGFQSTILNTTLLQGKPLDAVSAIDYKAKVGTGALSFKSESVVDIPVQRYEQCSKVTPCRVPEMISGSRSNKESEKQPELVSYQSENTSSRMDTRDLSGGKDLGNIGGKGFMAIHQARAVGNFSSHSGKEQANGDPIQLVSMQRRKLVNDNAKQLMSTVPSPRGNYIAAVPTRTPVWMPVGRSSKQNVPEASDNLKRQAGGVSLKNFSSESVTSVSGFHENNWKNLTPSVHQLPCQTAGVESWVQGNGLPVFPQVTATEQSRYRGQTPTQVQKPKKDTCPPDLNITFHAPKSPVLQSSGILVDSQQPDLALQL</sequence>
<proteinExistence type="predicted"/>
<evidence type="ECO:0000259" key="5">
    <source>
        <dbReference type="PROSITE" id="PS50014"/>
    </source>
</evidence>
<dbReference type="AlphaFoldDB" id="A0A843W4T1"/>
<protein>
    <recommendedName>
        <fullName evidence="5">Bromo domain-containing protein</fullName>
    </recommendedName>
</protein>
<keyword evidence="4" id="KW-1133">Transmembrane helix</keyword>
<feature type="compositionally biased region" description="Basic residues" evidence="3">
    <location>
        <begin position="105"/>
        <end position="121"/>
    </location>
</feature>
<evidence type="ECO:0000256" key="2">
    <source>
        <dbReference type="PROSITE-ProRule" id="PRU00035"/>
    </source>
</evidence>
<keyword evidence="1 2" id="KW-0103">Bromodomain</keyword>
<dbReference type="Proteomes" id="UP000652761">
    <property type="component" value="Unassembled WGS sequence"/>
</dbReference>
<evidence type="ECO:0000313" key="6">
    <source>
        <dbReference type="EMBL" id="MQM04882.1"/>
    </source>
</evidence>
<reference evidence="6" key="1">
    <citation type="submission" date="2017-07" db="EMBL/GenBank/DDBJ databases">
        <title>Taro Niue Genome Assembly and Annotation.</title>
        <authorList>
            <person name="Atibalentja N."/>
            <person name="Keating K."/>
            <person name="Fields C.J."/>
        </authorList>
    </citation>
    <scope>NUCLEOTIDE SEQUENCE</scope>
    <source>
        <strain evidence="6">Niue_2</strain>
        <tissue evidence="6">Leaf</tissue>
    </source>
</reference>
<accession>A0A843W4T1</accession>
<dbReference type="InterPro" id="IPR051831">
    <property type="entry name" value="Bromodomain_contain_prot"/>
</dbReference>
<evidence type="ECO:0000256" key="1">
    <source>
        <dbReference type="ARBA" id="ARBA00023117"/>
    </source>
</evidence>
<dbReference type="SMART" id="SM00297">
    <property type="entry name" value="BROMO"/>
    <property type="match status" value="1"/>
</dbReference>